<evidence type="ECO:0000256" key="2">
    <source>
        <dbReference type="ARBA" id="ARBA00022448"/>
    </source>
</evidence>
<dbReference type="PANTHER" id="PTHR30097:SF15">
    <property type="entry name" value="CATION EFFLUX SYSTEM PROTEIN CUSB"/>
    <property type="match status" value="1"/>
</dbReference>
<dbReference type="GO" id="GO:0015679">
    <property type="term" value="P:plasma membrane copper ion transport"/>
    <property type="evidence" value="ECO:0007669"/>
    <property type="project" value="TreeGrafter"/>
</dbReference>
<reference evidence="9" key="1">
    <citation type="submission" date="2016-04" db="EMBL/GenBank/DDBJ databases">
        <authorList>
            <person name="Evans L.H."/>
            <person name="Alamgir A."/>
            <person name="Owens N."/>
            <person name="Weber N.D."/>
            <person name="Virtaneva K."/>
            <person name="Barbian K."/>
            <person name="Babar A."/>
            <person name="Rosenke K."/>
        </authorList>
    </citation>
    <scope>NUCLEOTIDE SEQUENCE</scope>
    <source>
        <strain evidence="9">86</strain>
    </source>
</reference>
<dbReference type="GO" id="GO:0046914">
    <property type="term" value="F:transition metal ion binding"/>
    <property type="evidence" value="ECO:0007669"/>
    <property type="project" value="TreeGrafter"/>
</dbReference>
<comment type="similarity">
    <text evidence="1">Belongs to the membrane fusion protein (MFP) (TC 8.A.1) family.</text>
</comment>
<dbReference type="GO" id="GO:0022857">
    <property type="term" value="F:transmembrane transporter activity"/>
    <property type="evidence" value="ECO:0007669"/>
    <property type="project" value="InterPro"/>
</dbReference>
<evidence type="ECO:0000256" key="1">
    <source>
        <dbReference type="ARBA" id="ARBA00009477"/>
    </source>
</evidence>
<dbReference type="NCBIfam" id="TIGR01730">
    <property type="entry name" value="RND_mfp"/>
    <property type="match status" value="1"/>
</dbReference>
<dbReference type="GO" id="GO:0030288">
    <property type="term" value="C:outer membrane-bounded periplasmic space"/>
    <property type="evidence" value="ECO:0007669"/>
    <property type="project" value="TreeGrafter"/>
</dbReference>
<evidence type="ECO:0000259" key="6">
    <source>
        <dbReference type="Pfam" id="PF25919"/>
    </source>
</evidence>
<evidence type="ECO:0000256" key="3">
    <source>
        <dbReference type="ARBA" id="ARBA00022729"/>
    </source>
</evidence>
<dbReference type="InterPro" id="IPR058791">
    <property type="entry name" value="3HB_CusB"/>
</dbReference>
<evidence type="ECO:0000259" key="5">
    <source>
        <dbReference type="Pfam" id="PF25869"/>
    </source>
</evidence>
<dbReference type="GO" id="GO:0016020">
    <property type="term" value="C:membrane"/>
    <property type="evidence" value="ECO:0007669"/>
    <property type="project" value="InterPro"/>
</dbReference>
<dbReference type="Pfam" id="PF25954">
    <property type="entry name" value="Beta-barrel_RND_2"/>
    <property type="match status" value="1"/>
</dbReference>
<evidence type="ECO:0000256" key="4">
    <source>
        <dbReference type="ARBA" id="ARBA00023065"/>
    </source>
</evidence>
<evidence type="ECO:0000259" key="8">
    <source>
        <dbReference type="Pfam" id="PF25975"/>
    </source>
</evidence>
<dbReference type="InterPro" id="IPR058790">
    <property type="entry name" value="BSH_CusB"/>
</dbReference>
<feature type="domain" description="CusB-like three alpha-helical bundle" evidence="5">
    <location>
        <begin position="170"/>
        <end position="212"/>
    </location>
</feature>
<dbReference type="AlphaFoldDB" id="A0A212JIB5"/>
<feature type="domain" description="CusB-like beta-barrel" evidence="7">
    <location>
        <begin position="250"/>
        <end position="326"/>
    </location>
</feature>
<gene>
    <name evidence="9" type="ORF">KL86APRO_11113</name>
</gene>
<dbReference type="FunFam" id="2.40.420.20:FF:000003">
    <property type="entry name" value="Cation efflux system protein cusB"/>
    <property type="match status" value="1"/>
</dbReference>
<dbReference type="EMBL" id="FLUO01000001">
    <property type="protein sequence ID" value="SBV99151.1"/>
    <property type="molecule type" value="Genomic_DNA"/>
</dbReference>
<proteinExistence type="inferred from homology"/>
<dbReference type="InterPro" id="IPR058792">
    <property type="entry name" value="Beta-barrel_RND_2"/>
</dbReference>
<dbReference type="Pfam" id="PF25919">
    <property type="entry name" value="BSH_CusB"/>
    <property type="match status" value="1"/>
</dbReference>
<dbReference type="Gene3D" id="2.40.420.20">
    <property type="match status" value="1"/>
</dbReference>
<dbReference type="InterPro" id="IPR051909">
    <property type="entry name" value="MFP_Cation_Efflux"/>
</dbReference>
<evidence type="ECO:0000259" key="7">
    <source>
        <dbReference type="Pfam" id="PF25954"/>
    </source>
</evidence>
<dbReference type="PANTHER" id="PTHR30097">
    <property type="entry name" value="CATION EFFLUX SYSTEM PROTEIN CUSB"/>
    <property type="match status" value="1"/>
</dbReference>
<keyword evidence="2" id="KW-0813">Transport</keyword>
<dbReference type="InterPro" id="IPR058649">
    <property type="entry name" value="CzcB_C"/>
</dbReference>
<keyword evidence="4" id="KW-0406">Ion transport</keyword>
<name>A0A212JIB5_9PROT</name>
<dbReference type="InterPro" id="IPR006143">
    <property type="entry name" value="RND_pump_MFP"/>
</dbReference>
<feature type="domain" description="CzcB-like C-terminal circularly permuted SH3-like" evidence="8">
    <location>
        <begin position="334"/>
        <end position="394"/>
    </location>
</feature>
<evidence type="ECO:0000313" key="9">
    <source>
        <dbReference type="EMBL" id="SBV99151.1"/>
    </source>
</evidence>
<dbReference type="Pfam" id="PF25869">
    <property type="entry name" value="3HB_CusB"/>
    <property type="match status" value="1"/>
</dbReference>
<dbReference type="Gene3D" id="2.40.30.170">
    <property type="match status" value="1"/>
</dbReference>
<organism evidence="9">
    <name type="scientific">uncultured Alphaproteobacteria bacterium</name>
    <dbReference type="NCBI Taxonomy" id="91750"/>
    <lineage>
        <taxon>Bacteria</taxon>
        <taxon>Pseudomonadati</taxon>
        <taxon>Pseudomonadota</taxon>
        <taxon>Alphaproteobacteria</taxon>
        <taxon>environmental samples</taxon>
    </lineage>
</organism>
<dbReference type="GO" id="GO:0060003">
    <property type="term" value="P:copper ion export"/>
    <property type="evidence" value="ECO:0007669"/>
    <property type="project" value="TreeGrafter"/>
</dbReference>
<keyword evidence="3" id="KW-0732">Signal</keyword>
<dbReference type="FunFam" id="2.40.30.170:FF:000010">
    <property type="entry name" value="Efflux RND transporter periplasmic adaptor subunit"/>
    <property type="match status" value="1"/>
</dbReference>
<dbReference type="SUPFAM" id="SSF111369">
    <property type="entry name" value="HlyD-like secretion proteins"/>
    <property type="match status" value="1"/>
</dbReference>
<sequence>MSRATALSLAALMLALGAGGGYAYARLNAPSAGSGAVAAAAAEPADPRGKILYYRNPMGLPDTSPLPKKDNMGMDYIPVYENEAAADPGGVSVSAAKLQKLGVKSEAAAMRSLAREIRAVGTVETDERRVSVIAPRFEGYVEALPVNETGRAVKRGEVLARVYSPAVALAEQEYALSRAADPELAAGALARLANWGVPAGEIARLKAGGKPSRTLAVTAPGDGVILEKRVVEGMRFMPGEALYRVVDLSTVWLIAEVFEQDLRRIAVGDPATASFAALPGRSFAGKVAFVPPTLAADTRTARVRIELPNPDGVLRPALYGSVTLAAPVAAEAVLTVPESAVLDTGARQTVLIDAGEGRFSPRAVRLGARADGFVEITEGLAEGEAVVTRANFLIDAESNLRAALSAFETP</sequence>
<feature type="domain" description="CusB-like barrel-sandwich hybrid" evidence="6">
    <location>
        <begin position="130"/>
        <end position="245"/>
    </location>
</feature>
<protein>
    <submittedName>
        <fullName evidence="9">Heavy metal RND efflux membrane fusion protein, CzcB family</fullName>
    </submittedName>
</protein>
<accession>A0A212JIB5</accession>
<dbReference type="Pfam" id="PF25975">
    <property type="entry name" value="CzcB_C"/>
    <property type="match status" value="1"/>
</dbReference>